<evidence type="ECO:0000313" key="2">
    <source>
        <dbReference type="EMBL" id="GBR73143.1"/>
    </source>
</evidence>
<dbReference type="SUPFAM" id="SSF159006">
    <property type="entry name" value="YopX-like"/>
    <property type="match status" value="1"/>
</dbReference>
<organism evidence="2 3">
    <name type="scientific">Termititenax aidoneus</name>
    <dbReference type="NCBI Taxonomy" id="2218524"/>
    <lineage>
        <taxon>Bacteria</taxon>
        <taxon>Bacillati</taxon>
        <taxon>Candidatus Margulisiibacteriota</taxon>
        <taxon>Candidatus Termititenacia</taxon>
        <taxon>Candidatus Termititenacales</taxon>
        <taxon>Candidatus Termititenacaceae</taxon>
        <taxon>Candidatus Termititenax</taxon>
    </lineage>
</organism>
<proteinExistence type="predicted"/>
<dbReference type="EMBL" id="BGZN01000006">
    <property type="protein sequence ID" value="GBR73143.1"/>
    <property type="molecule type" value="Genomic_DNA"/>
</dbReference>
<feature type="domain" description="YopX protein" evidence="1">
    <location>
        <begin position="22"/>
        <end position="120"/>
    </location>
</feature>
<name>A0A388TA60_TERA1</name>
<dbReference type="InterPro" id="IPR023385">
    <property type="entry name" value="YopX-like_C"/>
</dbReference>
<protein>
    <submittedName>
        <fullName evidence="2">Phage uncharacterized protein</fullName>
    </submittedName>
</protein>
<sequence>MREIIFRGKTKNTSGKYPVSTWIYGNYSYNKKYNSYQIYCCGVESVDVYPATIGQYTGLKDANDNEIYEGDILDIGDELVEAIWNECGFAYRNYGYTSNQLADLQDIEVMGNVHDDPELLLESEEKQS</sequence>
<reference evidence="2 3" key="1">
    <citation type="journal article" date="2019" name="ISME J.">
        <title>Genome analyses of uncultured TG2/ZB3 bacteria in 'Margulisbacteria' specifically attached to ectosymbiotic spirochetes of protists in the termite gut.</title>
        <authorList>
            <person name="Utami Y.D."/>
            <person name="Kuwahara H."/>
            <person name="Igai K."/>
            <person name="Murakami T."/>
            <person name="Sugaya K."/>
            <person name="Morikawa T."/>
            <person name="Nagura Y."/>
            <person name="Yuki M."/>
            <person name="Deevong P."/>
            <person name="Inoue T."/>
            <person name="Kihara K."/>
            <person name="Lo N."/>
            <person name="Yamada A."/>
            <person name="Ohkuma M."/>
            <person name="Hongoh Y."/>
        </authorList>
    </citation>
    <scope>NUCLEOTIDE SEQUENCE [LARGE SCALE GENOMIC DNA]</scope>
    <source>
        <strain evidence="2">NkOx7-01</strain>
    </source>
</reference>
<dbReference type="InterPro" id="IPR019096">
    <property type="entry name" value="YopX_protein"/>
</dbReference>
<comment type="caution">
    <text evidence="2">The sequence shown here is derived from an EMBL/GenBank/DDBJ whole genome shotgun (WGS) entry which is preliminary data.</text>
</comment>
<dbReference type="Gene3D" id="2.30.30.290">
    <property type="entry name" value="YopX-like domains"/>
    <property type="match status" value="1"/>
</dbReference>
<dbReference type="Proteomes" id="UP000269352">
    <property type="component" value="Unassembled WGS sequence"/>
</dbReference>
<dbReference type="Pfam" id="PF09643">
    <property type="entry name" value="YopX"/>
    <property type="match status" value="1"/>
</dbReference>
<gene>
    <name evidence="2" type="ORF">NO1_0574</name>
</gene>
<dbReference type="AlphaFoldDB" id="A0A388TA60"/>
<evidence type="ECO:0000259" key="1">
    <source>
        <dbReference type="Pfam" id="PF09643"/>
    </source>
</evidence>
<accession>A0A388TA60</accession>
<keyword evidence="3" id="KW-1185">Reference proteome</keyword>
<evidence type="ECO:0000313" key="3">
    <source>
        <dbReference type="Proteomes" id="UP000269352"/>
    </source>
</evidence>